<proteinExistence type="predicted"/>
<evidence type="ECO:0000256" key="1">
    <source>
        <dbReference type="SAM" id="MobiDB-lite"/>
    </source>
</evidence>
<evidence type="ECO:0000313" key="4">
    <source>
        <dbReference type="Proteomes" id="UP001432027"/>
    </source>
</evidence>
<reference evidence="3" key="1">
    <citation type="submission" date="2023-10" db="EMBL/GenBank/DDBJ databases">
        <title>Genome assembly of Pristionchus species.</title>
        <authorList>
            <person name="Yoshida K."/>
            <person name="Sommer R.J."/>
        </authorList>
    </citation>
    <scope>NUCLEOTIDE SEQUENCE</scope>
    <source>
        <strain evidence="3">RS0144</strain>
    </source>
</reference>
<feature type="region of interest" description="Disordered" evidence="1">
    <location>
        <begin position="65"/>
        <end position="93"/>
    </location>
</feature>
<feature type="non-terminal residue" evidence="3">
    <location>
        <position position="93"/>
    </location>
</feature>
<protein>
    <recommendedName>
        <fullName evidence="5">Secreted protein</fullName>
    </recommendedName>
</protein>
<dbReference type="EMBL" id="BTSX01000005">
    <property type="protein sequence ID" value="GMS98518.1"/>
    <property type="molecule type" value="Genomic_DNA"/>
</dbReference>
<dbReference type="AlphaFoldDB" id="A0AAV5TVF9"/>
<name>A0AAV5TVF9_9BILA</name>
<organism evidence="3 4">
    <name type="scientific">Pristionchus entomophagus</name>
    <dbReference type="NCBI Taxonomy" id="358040"/>
    <lineage>
        <taxon>Eukaryota</taxon>
        <taxon>Metazoa</taxon>
        <taxon>Ecdysozoa</taxon>
        <taxon>Nematoda</taxon>
        <taxon>Chromadorea</taxon>
        <taxon>Rhabditida</taxon>
        <taxon>Rhabditina</taxon>
        <taxon>Diplogasteromorpha</taxon>
        <taxon>Diplogasteroidea</taxon>
        <taxon>Neodiplogasteridae</taxon>
        <taxon>Pristionchus</taxon>
    </lineage>
</organism>
<accession>A0AAV5TVF9</accession>
<gene>
    <name evidence="3" type="ORF">PENTCL1PPCAC_20693</name>
</gene>
<feature type="chain" id="PRO_5043831661" description="Secreted protein" evidence="2">
    <location>
        <begin position="26"/>
        <end position="93"/>
    </location>
</feature>
<evidence type="ECO:0008006" key="5">
    <source>
        <dbReference type="Google" id="ProtNLM"/>
    </source>
</evidence>
<sequence length="93" mass="9988">RSPTIQSVTMRFVLLVLLVLPFSIALQCYYSGTVNGEDISGLGVVKGTCPKGADKFCMTWTSDNRPGSPYGEQTAQQRGCDGDEDNGFSTVCT</sequence>
<keyword evidence="4" id="KW-1185">Reference proteome</keyword>
<comment type="caution">
    <text evidence="3">The sequence shown here is derived from an EMBL/GenBank/DDBJ whole genome shotgun (WGS) entry which is preliminary data.</text>
</comment>
<evidence type="ECO:0000256" key="2">
    <source>
        <dbReference type="SAM" id="SignalP"/>
    </source>
</evidence>
<feature type="compositionally biased region" description="Polar residues" evidence="1">
    <location>
        <begin position="65"/>
        <end position="77"/>
    </location>
</feature>
<evidence type="ECO:0000313" key="3">
    <source>
        <dbReference type="EMBL" id="GMS98518.1"/>
    </source>
</evidence>
<keyword evidence="2" id="KW-0732">Signal</keyword>
<dbReference type="Proteomes" id="UP001432027">
    <property type="component" value="Unassembled WGS sequence"/>
</dbReference>
<feature type="non-terminal residue" evidence="3">
    <location>
        <position position="1"/>
    </location>
</feature>
<feature type="signal peptide" evidence="2">
    <location>
        <begin position="1"/>
        <end position="25"/>
    </location>
</feature>